<dbReference type="SMART" id="SM00241">
    <property type="entry name" value="ZP"/>
    <property type="match status" value="1"/>
</dbReference>
<feature type="chain" id="PRO_5021218538" evidence="3">
    <location>
        <begin position="19"/>
        <end position="358"/>
    </location>
</feature>
<dbReference type="GeneTree" id="ENSGT00940000164443"/>
<name>A0A4W6DF47_LATCA</name>
<organism evidence="5 6">
    <name type="scientific">Lates calcarifer</name>
    <name type="common">Barramundi</name>
    <name type="synonym">Holocentrus calcarifer</name>
    <dbReference type="NCBI Taxonomy" id="8187"/>
    <lineage>
        <taxon>Eukaryota</taxon>
        <taxon>Metazoa</taxon>
        <taxon>Chordata</taxon>
        <taxon>Craniata</taxon>
        <taxon>Vertebrata</taxon>
        <taxon>Euteleostomi</taxon>
        <taxon>Actinopterygii</taxon>
        <taxon>Neopterygii</taxon>
        <taxon>Teleostei</taxon>
        <taxon>Neoteleostei</taxon>
        <taxon>Acanthomorphata</taxon>
        <taxon>Carangaria</taxon>
        <taxon>Carangaria incertae sedis</taxon>
        <taxon>Centropomidae</taxon>
        <taxon>Lates</taxon>
    </lineage>
</organism>
<dbReference type="PANTHER" id="PTHR14002">
    <property type="entry name" value="ENDOGLIN/TGF-BETA RECEPTOR TYPE III"/>
    <property type="match status" value="1"/>
</dbReference>
<keyword evidence="6" id="KW-1185">Reference proteome</keyword>
<dbReference type="PROSITE" id="PS51034">
    <property type="entry name" value="ZP_2"/>
    <property type="match status" value="1"/>
</dbReference>
<dbReference type="Ensembl" id="ENSLCAT00010024423.1">
    <property type="protein sequence ID" value="ENSLCAP00010023901.1"/>
    <property type="gene ID" value="ENSLCAG00010011222.1"/>
</dbReference>
<proteinExistence type="predicted"/>
<feature type="signal peptide" evidence="3">
    <location>
        <begin position="1"/>
        <end position="18"/>
    </location>
</feature>
<dbReference type="Pfam" id="PF23344">
    <property type="entry name" value="ZP-N"/>
    <property type="match status" value="1"/>
</dbReference>
<reference evidence="5" key="2">
    <citation type="submission" date="2025-08" db="UniProtKB">
        <authorList>
            <consortium name="Ensembl"/>
        </authorList>
    </citation>
    <scope>IDENTIFICATION</scope>
</reference>
<keyword evidence="2" id="KW-1015">Disulfide bond</keyword>
<dbReference type="Pfam" id="PF00100">
    <property type="entry name" value="Zona_pellucida"/>
    <property type="match status" value="1"/>
</dbReference>
<dbReference type="Proteomes" id="UP000314980">
    <property type="component" value="Unassembled WGS sequence"/>
</dbReference>
<dbReference type="InterPro" id="IPR042235">
    <property type="entry name" value="ZP-C_dom"/>
</dbReference>
<accession>A0A4W6DF47</accession>
<dbReference type="Gene3D" id="2.60.40.4100">
    <property type="entry name" value="Zona pellucida, ZP-C domain"/>
    <property type="match status" value="1"/>
</dbReference>
<evidence type="ECO:0000259" key="4">
    <source>
        <dbReference type="PROSITE" id="PS51034"/>
    </source>
</evidence>
<evidence type="ECO:0000313" key="5">
    <source>
        <dbReference type="Ensembl" id="ENSLCAP00010023901.1"/>
    </source>
</evidence>
<sequence length="358" mass="40041">MWLVLLSYQFAALLLTRAQNACIGHSTFRSPVNSDIEVLCGSQSVELQILLCPVYFNGYNESLLALNSEHSKQQCKGTPDWTVDPPVVKFNFSITEEAITDCSSKLTVGHLNFSHVQYINISGMICSRDPTTGAITYHQEVMYRFSCRYPLQYLVNNTQMSVLAVKDNNGSFISTLSMQLYSDNSYSSTLQIPPGGLELKTRIFVEVRASNLTNRFNVLLDRCYATTSPFPVNTTYHDLFVGCDRDGQTVMGVNGEQQEARFSFEAFRFVQDADATFSTYYVHCATRLCVNSFCPTNCTTGTNLRRRRSTSDNQGTTVSDMATISSGPIFIRLDNGENLYGLLELKATTMTKAQLYVC</sequence>
<protein>
    <submittedName>
        <fullName evidence="5">Si:ch73-261i21.5</fullName>
    </submittedName>
</protein>
<dbReference type="InterPro" id="IPR055355">
    <property type="entry name" value="ZP-C"/>
</dbReference>
<evidence type="ECO:0000256" key="2">
    <source>
        <dbReference type="ARBA" id="ARBA00023157"/>
    </source>
</evidence>
<dbReference type="InterPro" id="IPR055356">
    <property type="entry name" value="ZP-N"/>
</dbReference>
<evidence type="ECO:0000256" key="1">
    <source>
        <dbReference type="ARBA" id="ARBA00022729"/>
    </source>
</evidence>
<reference evidence="5" key="3">
    <citation type="submission" date="2025-09" db="UniProtKB">
        <authorList>
            <consortium name="Ensembl"/>
        </authorList>
    </citation>
    <scope>IDENTIFICATION</scope>
</reference>
<reference evidence="6" key="1">
    <citation type="submission" date="2015-09" db="EMBL/GenBank/DDBJ databases">
        <authorList>
            <person name="Sai Rama Sridatta P."/>
        </authorList>
    </citation>
    <scope>NUCLEOTIDE SEQUENCE [LARGE SCALE GENOMIC DNA]</scope>
</reference>
<dbReference type="InterPro" id="IPR001507">
    <property type="entry name" value="ZP_dom"/>
</dbReference>
<dbReference type="AlphaFoldDB" id="A0A4W6DF47"/>
<dbReference type="PANTHER" id="PTHR14002:SF10">
    <property type="entry name" value="ZONA PELLUCIDA-LIKE DOMAIN-CONTAINING PROTEIN 1-RELATED"/>
    <property type="match status" value="1"/>
</dbReference>
<keyword evidence="1 3" id="KW-0732">Signal</keyword>
<dbReference type="InParanoid" id="A0A4W6DF47"/>
<evidence type="ECO:0000256" key="3">
    <source>
        <dbReference type="SAM" id="SignalP"/>
    </source>
</evidence>
<feature type="domain" description="ZP" evidence="4">
    <location>
        <begin position="39"/>
        <end position="305"/>
    </location>
</feature>
<evidence type="ECO:0000313" key="6">
    <source>
        <dbReference type="Proteomes" id="UP000314980"/>
    </source>
</evidence>